<dbReference type="GO" id="GO:0002938">
    <property type="term" value="P:tRNA guanine ribose methylation"/>
    <property type="evidence" value="ECO:0007669"/>
    <property type="project" value="UniProtKB-UniRule"/>
</dbReference>
<feature type="binding site" evidence="7">
    <location>
        <position position="155"/>
    </location>
    <ligand>
        <name>S-adenosyl-L-methionine</name>
        <dbReference type="ChEBI" id="CHEBI:59789"/>
    </ligand>
</feature>
<dbReference type="SUPFAM" id="SSF75217">
    <property type="entry name" value="alpha/beta knot"/>
    <property type="match status" value="1"/>
</dbReference>
<evidence type="ECO:0000256" key="4">
    <source>
        <dbReference type="ARBA" id="ARBA00022691"/>
    </source>
</evidence>
<keyword evidence="3 7" id="KW-0808">Transferase</keyword>
<organism evidence="9 10">
    <name type="scientific">Spirochaeta isovalerica</name>
    <dbReference type="NCBI Taxonomy" id="150"/>
    <lineage>
        <taxon>Bacteria</taxon>
        <taxon>Pseudomonadati</taxon>
        <taxon>Spirochaetota</taxon>
        <taxon>Spirochaetia</taxon>
        <taxon>Spirochaetales</taxon>
        <taxon>Spirochaetaceae</taxon>
        <taxon>Spirochaeta</taxon>
    </lineage>
</organism>
<evidence type="ECO:0000256" key="2">
    <source>
        <dbReference type="ARBA" id="ARBA00022603"/>
    </source>
</evidence>
<name>A0A841RCH4_9SPIO</name>
<proteinExistence type="inferred from homology"/>
<gene>
    <name evidence="7" type="primary">trmH</name>
    <name evidence="9" type="ORF">HNR50_003365</name>
</gene>
<evidence type="ECO:0000313" key="9">
    <source>
        <dbReference type="EMBL" id="MBB6481685.1"/>
    </source>
</evidence>
<evidence type="ECO:0000313" key="10">
    <source>
        <dbReference type="Proteomes" id="UP000587760"/>
    </source>
</evidence>
<dbReference type="AlphaFoldDB" id="A0A841RCH4"/>
<evidence type="ECO:0000256" key="1">
    <source>
        <dbReference type="ARBA" id="ARBA00022555"/>
    </source>
</evidence>
<feature type="domain" description="tRNA/rRNA methyltransferase SpoU type" evidence="8">
    <location>
        <begin position="33"/>
        <end position="174"/>
    </location>
</feature>
<feature type="binding site" evidence="7">
    <location>
        <position position="111"/>
    </location>
    <ligand>
        <name>S-adenosyl-L-methionine</name>
        <dbReference type="ChEBI" id="CHEBI:59789"/>
    </ligand>
</feature>
<keyword evidence="4 7" id="KW-0949">S-adenosyl-L-methionine</keyword>
<dbReference type="Proteomes" id="UP000587760">
    <property type="component" value="Unassembled WGS sequence"/>
</dbReference>
<keyword evidence="6 7" id="KW-0694">RNA-binding</keyword>
<evidence type="ECO:0000256" key="6">
    <source>
        <dbReference type="ARBA" id="ARBA00022884"/>
    </source>
</evidence>
<dbReference type="GO" id="GO:0141100">
    <property type="term" value="F:tRNA (guanine(18)-2'-O)-methyltransferase activity"/>
    <property type="evidence" value="ECO:0007669"/>
    <property type="project" value="UniProtKB-UniRule"/>
</dbReference>
<comment type="catalytic activity">
    <reaction evidence="7">
        <text>guanosine(18) in tRNA + S-adenosyl-L-methionine = 2'-O-methylguanosine(18) in tRNA + S-adenosyl-L-homocysteine + H(+)</text>
        <dbReference type="Rhea" id="RHEA:20077"/>
        <dbReference type="Rhea" id="RHEA-COMP:10190"/>
        <dbReference type="Rhea" id="RHEA-COMP:10192"/>
        <dbReference type="ChEBI" id="CHEBI:15378"/>
        <dbReference type="ChEBI" id="CHEBI:57856"/>
        <dbReference type="ChEBI" id="CHEBI:59789"/>
        <dbReference type="ChEBI" id="CHEBI:74269"/>
        <dbReference type="ChEBI" id="CHEBI:74445"/>
        <dbReference type="EC" id="2.1.1.34"/>
    </reaction>
</comment>
<dbReference type="InterPro" id="IPR029028">
    <property type="entry name" value="Alpha/beta_knot_MTases"/>
</dbReference>
<comment type="similarity">
    <text evidence="7">Belongs to the class IV-like SAM-binding methyltransferase superfamily. RNA methyltransferase TrmH family.</text>
</comment>
<evidence type="ECO:0000256" key="7">
    <source>
        <dbReference type="HAMAP-Rule" id="MF_02060"/>
    </source>
</evidence>
<evidence type="ECO:0000259" key="8">
    <source>
        <dbReference type="Pfam" id="PF00588"/>
    </source>
</evidence>
<dbReference type="InterPro" id="IPR001537">
    <property type="entry name" value="SpoU_MeTrfase"/>
</dbReference>
<accession>A0A841RCH4</accession>
<comment type="function">
    <text evidence="7">Catalyzes the 2'-O methylation of guanosine at position 18 in tRNA.</text>
</comment>
<dbReference type="Pfam" id="PF00588">
    <property type="entry name" value="SpoU_methylase"/>
    <property type="match status" value="1"/>
</dbReference>
<dbReference type="PANTHER" id="PTHR43453:SF1">
    <property type="entry name" value="TRNA_RRNA METHYLTRANSFERASE SPOU TYPE DOMAIN-CONTAINING PROTEIN"/>
    <property type="match status" value="1"/>
</dbReference>
<dbReference type="HAMAP" id="MF_02060">
    <property type="entry name" value="tRNA_methyltr_TrmH"/>
    <property type="match status" value="1"/>
</dbReference>
<protein>
    <recommendedName>
        <fullName evidence="7">tRNA (guanosine(18)-2'-O)-methyltransferase</fullName>
        <ecNumber evidence="7">2.1.1.34</ecNumber>
    </recommendedName>
    <alternativeName>
        <fullName evidence="7">tRNA [Gm18] methyltransferase</fullName>
    </alternativeName>
</protein>
<dbReference type="InterPro" id="IPR029026">
    <property type="entry name" value="tRNA_m1G_MTases_N"/>
</dbReference>
<keyword evidence="1 7" id="KW-0820">tRNA-binding</keyword>
<evidence type="ECO:0000256" key="5">
    <source>
        <dbReference type="ARBA" id="ARBA00022694"/>
    </source>
</evidence>
<reference evidence="9 10" key="1">
    <citation type="submission" date="2020-08" db="EMBL/GenBank/DDBJ databases">
        <title>Genomic Encyclopedia of Type Strains, Phase IV (KMG-IV): sequencing the most valuable type-strain genomes for metagenomic binning, comparative biology and taxonomic classification.</title>
        <authorList>
            <person name="Goeker M."/>
        </authorList>
    </citation>
    <scope>NUCLEOTIDE SEQUENCE [LARGE SCALE GENOMIC DNA]</scope>
    <source>
        <strain evidence="9 10">DSM 2461</strain>
    </source>
</reference>
<dbReference type="Gene3D" id="3.40.1280.10">
    <property type="match status" value="1"/>
</dbReference>
<dbReference type="CDD" id="cd18092">
    <property type="entry name" value="SpoU-like_TrmH"/>
    <property type="match status" value="1"/>
</dbReference>
<keyword evidence="10" id="KW-1185">Reference proteome</keyword>
<dbReference type="EMBL" id="JACHGJ010000007">
    <property type="protein sequence ID" value="MBB6481685.1"/>
    <property type="molecule type" value="Genomic_DNA"/>
</dbReference>
<dbReference type="EC" id="2.1.1.34" evidence="7"/>
<comment type="caution">
    <text evidence="7">Lacks conserved residue(s) required for the propagation of feature annotation.</text>
</comment>
<dbReference type="PANTHER" id="PTHR43453">
    <property type="entry name" value="RRNA METHYLASE-LIKE"/>
    <property type="match status" value="1"/>
</dbReference>
<sequence length="231" mass="26340">MIDQALYENMMNHISESRLEKILTVSGERTRYLALVLSGIFYTQNISAVVRSCDCFGIQDLYITGNSPSTHINKHVAQGAYNWVDIHRLTDKPEEQVLKELKEQGYRIVVTLPESDAVSLPDFDLSRGKTAIVMGNEKEGISEAVRRAADEYLTIPMTGFSQSLNISVSAAVIISELSMKLRHSGLDWRLGREDLHDLRYRWMKNSVKRGRRIEEEYLVRLNHPNDQAQDA</sequence>
<comment type="caution">
    <text evidence="9">The sequence shown here is derived from an EMBL/GenBank/DDBJ whole genome shotgun (WGS) entry which is preliminary data.</text>
</comment>
<feature type="binding site" evidence="7">
    <location>
        <position position="164"/>
    </location>
    <ligand>
        <name>S-adenosyl-L-methionine</name>
        <dbReference type="ChEBI" id="CHEBI:59789"/>
    </ligand>
</feature>
<dbReference type="RefSeq" id="WP_184747921.1">
    <property type="nucleotide sequence ID" value="NZ_JACHGJ010000007.1"/>
</dbReference>
<dbReference type="GO" id="GO:0000049">
    <property type="term" value="F:tRNA binding"/>
    <property type="evidence" value="ECO:0007669"/>
    <property type="project" value="UniProtKB-UniRule"/>
</dbReference>
<keyword evidence="5 7" id="KW-0819">tRNA processing</keyword>
<dbReference type="InterPro" id="IPR033671">
    <property type="entry name" value="TrmH"/>
</dbReference>
<keyword evidence="2 7" id="KW-0489">Methyltransferase</keyword>
<evidence type="ECO:0000256" key="3">
    <source>
        <dbReference type="ARBA" id="ARBA00022679"/>
    </source>
</evidence>